<proteinExistence type="predicted"/>
<reference evidence="3" key="1">
    <citation type="journal article" date="2019" name="Int. J. Syst. Evol. Microbiol.">
        <title>The Global Catalogue of Microorganisms (GCM) 10K type strain sequencing project: providing services to taxonomists for standard genome sequencing and annotation.</title>
        <authorList>
            <consortium name="The Broad Institute Genomics Platform"/>
            <consortium name="The Broad Institute Genome Sequencing Center for Infectious Disease"/>
            <person name="Wu L."/>
            <person name="Ma J."/>
        </authorList>
    </citation>
    <scope>NUCLEOTIDE SEQUENCE [LARGE SCALE GENOMIC DNA]</scope>
    <source>
        <strain evidence="3">KCTC 42586</strain>
    </source>
</reference>
<dbReference type="Proteomes" id="UP001596263">
    <property type="component" value="Unassembled WGS sequence"/>
</dbReference>
<dbReference type="EMBL" id="JBHSKM010000016">
    <property type="protein sequence ID" value="MFC5216730.1"/>
    <property type="molecule type" value="Genomic_DNA"/>
</dbReference>
<sequence length="137" mass="14460">MSVEGVHLPPGVEVITTRSEAAAWIPAGAEARTIRVTLAPGDPGAPPHRHPGPLFGYVTEGEILFELEGQMPRVLKAGDALFEPGGDVIHYQGANNLPDAQSQLVVTMFAPPGTPVLTVVSAQELAERRHLRATPSS</sequence>
<dbReference type="Pfam" id="PF07883">
    <property type="entry name" value="Cupin_2"/>
    <property type="match status" value="1"/>
</dbReference>
<feature type="domain" description="Cupin type-2" evidence="1">
    <location>
        <begin position="35"/>
        <end position="90"/>
    </location>
</feature>
<evidence type="ECO:0000259" key="1">
    <source>
        <dbReference type="Pfam" id="PF07883"/>
    </source>
</evidence>
<dbReference type="RefSeq" id="WP_380856259.1">
    <property type="nucleotide sequence ID" value="NZ_JBHSKM010000016.1"/>
</dbReference>
<organism evidence="2 3">
    <name type="scientific">Streptomyces coerulescens</name>
    <dbReference type="NCBI Taxonomy" id="29304"/>
    <lineage>
        <taxon>Bacteria</taxon>
        <taxon>Bacillati</taxon>
        <taxon>Actinomycetota</taxon>
        <taxon>Actinomycetes</taxon>
        <taxon>Kitasatosporales</taxon>
        <taxon>Streptomycetaceae</taxon>
        <taxon>Streptomyces</taxon>
    </lineage>
</organism>
<evidence type="ECO:0000313" key="3">
    <source>
        <dbReference type="Proteomes" id="UP001596263"/>
    </source>
</evidence>
<dbReference type="Gene3D" id="2.60.120.10">
    <property type="entry name" value="Jelly Rolls"/>
    <property type="match status" value="1"/>
</dbReference>
<evidence type="ECO:0000313" key="2">
    <source>
        <dbReference type="EMBL" id="MFC5216730.1"/>
    </source>
</evidence>
<comment type="caution">
    <text evidence="2">The sequence shown here is derived from an EMBL/GenBank/DDBJ whole genome shotgun (WGS) entry which is preliminary data.</text>
</comment>
<dbReference type="InterPro" id="IPR013096">
    <property type="entry name" value="Cupin_2"/>
</dbReference>
<dbReference type="SUPFAM" id="SSF51182">
    <property type="entry name" value="RmlC-like cupins"/>
    <property type="match status" value="1"/>
</dbReference>
<keyword evidence="3" id="KW-1185">Reference proteome</keyword>
<name>A0ABW0CPW1_STRCD</name>
<gene>
    <name evidence="2" type="ORF">ACFPQ9_23095</name>
</gene>
<dbReference type="InterPro" id="IPR011051">
    <property type="entry name" value="RmlC_Cupin_sf"/>
</dbReference>
<dbReference type="InterPro" id="IPR014710">
    <property type="entry name" value="RmlC-like_jellyroll"/>
</dbReference>
<accession>A0ABW0CPW1</accession>
<protein>
    <submittedName>
        <fullName evidence="2">Cupin domain-containing protein</fullName>
    </submittedName>
</protein>
<dbReference type="PANTHER" id="PTHR38599:SF1">
    <property type="entry name" value="CUPIN DOMAIN PROTEIN (AFU_ORTHOLOGUE AFUA_3G13620)"/>
    <property type="match status" value="1"/>
</dbReference>
<dbReference type="PANTHER" id="PTHR38599">
    <property type="entry name" value="CUPIN DOMAIN PROTEIN (AFU_ORTHOLOGUE AFUA_3G13620)"/>
    <property type="match status" value="1"/>
</dbReference>